<evidence type="ECO:0000256" key="16">
    <source>
        <dbReference type="ARBA" id="ARBA00030592"/>
    </source>
</evidence>
<sequence length="409" mass="47604">MKLYKLFEKKVFNIEPGLERIKKALNDIKNPHQNFKSILVAGTNGKGSTSAFLESIFRNYGFKTGLFTSPHLIEENERWQINRKNIPDYKLENYIKQLKQVIKKYNLTYFEASTLFAFKYFSDEKVDIAILEVGLGGRWDSTNVVEPEVSIITNVSFDHMHMLGDTLDKIAFEKTGITRENKPAIIGRNQKEIINWLKKRNIKRYYVKDIDFKVFPKGNTSFDYQFQNIKIENIKPSLIGNFQFENAATAITSFIIFAQNNNIQIDKELLKKSISFTKWIGRLQILSKNPLIILDGAHNEDALTKSFKEIKRLFPDKKIITLYSGMKDKDFKTIFNILKENSENIYFTKIPVSRSIDKDFIPKVYNFIENIPDAIKTIKKNLKQNELLFITGSLYLVGEVLKQEDIWTV</sequence>
<comment type="catalytic activity">
    <reaction evidence="18">
        <text>(6S)-5,6,7,8-tetrahydrofolyl-(gamma-L-Glu)(n) + L-glutamate + ATP = (6S)-5,6,7,8-tetrahydrofolyl-(gamma-L-Glu)(n+1) + ADP + phosphate + H(+)</text>
        <dbReference type="Rhea" id="RHEA:10580"/>
        <dbReference type="Rhea" id="RHEA-COMP:14738"/>
        <dbReference type="Rhea" id="RHEA-COMP:14740"/>
        <dbReference type="ChEBI" id="CHEBI:15378"/>
        <dbReference type="ChEBI" id="CHEBI:29985"/>
        <dbReference type="ChEBI" id="CHEBI:30616"/>
        <dbReference type="ChEBI" id="CHEBI:43474"/>
        <dbReference type="ChEBI" id="CHEBI:141005"/>
        <dbReference type="ChEBI" id="CHEBI:456216"/>
        <dbReference type="EC" id="6.3.2.17"/>
    </reaction>
</comment>
<dbReference type="SUPFAM" id="SSF53623">
    <property type="entry name" value="MurD-like peptide ligases, catalytic domain"/>
    <property type="match status" value="1"/>
</dbReference>
<name>A0A3M0BS16_9AQUI</name>
<evidence type="ECO:0000256" key="2">
    <source>
        <dbReference type="ARBA" id="ARBA00002714"/>
    </source>
</evidence>
<keyword evidence="10" id="KW-0479">Metal-binding</keyword>
<evidence type="ECO:0000313" key="25">
    <source>
        <dbReference type="EMBL" id="RMA97628.1"/>
    </source>
</evidence>
<dbReference type="EC" id="6.3.2.17" evidence="7"/>
<dbReference type="InterPro" id="IPR001645">
    <property type="entry name" value="Folylpolyglutamate_synth"/>
</dbReference>
<dbReference type="InterPro" id="IPR036615">
    <property type="entry name" value="Mur_ligase_C_dom_sf"/>
</dbReference>
<dbReference type="Gene3D" id="3.90.190.20">
    <property type="entry name" value="Mur ligase, C-terminal domain"/>
    <property type="match status" value="1"/>
</dbReference>
<reference evidence="25 26" key="1">
    <citation type="submission" date="2018-10" db="EMBL/GenBank/DDBJ databases">
        <title>Genomic Encyclopedia of Archaeal and Bacterial Type Strains, Phase II (KMG-II): from individual species to whole genera.</title>
        <authorList>
            <person name="Goeker M."/>
        </authorList>
    </citation>
    <scope>NUCLEOTIDE SEQUENCE [LARGE SCALE GENOMIC DNA]</scope>
    <source>
        <strain evidence="25 26">VM1</strain>
    </source>
</reference>
<comment type="caution">
    <text evidence="25">The sequence shown here is derived from an EMBL/GenBank/DDBJ whole genome shotgun (WGS) entry which is preliminary data.</text>
</comment>
<evidence type="ECO:0000256" key="3">
    <source>
        <dbReference type="ARBA" id="ARBA00004799"/>
    </source>
</evidence>
<keyword evidence="11 22" id="KW-0547">Nucleotide-binding</keyword>
<dbReference type="PANTHER" id="PTHR11136:SF0">
    <property type="entry name" value="DIHYDROFOLATE SYNTHETASE-RELATED"/>
    <property type="match status" value="1"/>
</dbReference>
<dbReference type="InterPro" id="IPR018109">
    <property type="entry name" value="Folylpolyglutamate_synth_CS"/>
</dbReference>
<gene>
    <name evidence="25" type="ORF">CLV39_0248</name>
</gene>
<dbReference type="EMBL" id="REFO01000010">
    <property type="protein sequence ID" value="RMA97628.1"/>
    <property type="molecule type" value="Genomic_DNA"/>
</dbReference>
<evidence type="ECO:0000256" key="1">
    <source>
        <dbReference type="ARBA" id="ARBA00001946"/>
    </source>
</evidence>
<comment type="function">
    <text evidence="2">Functions in two distinct reactions of the de novo folate biosynthetic pathway. Catalyzes the addition of a glutamate residue to dihydropteroate (7,8-dihydropteroate or H2Pte) to form dihydrofolate (7,8-dihydrofolate monoglutamate or H2Pte-Glu). Also catalyzes successive additions of L-glutamate to tetrahydrofolate or 10-formyltetrahydrofolate or 5,10-methylenetetrahydrofolate, leading to folylpolyglutamate derivatives.</text>
</comment>
<keyword evidence="12 22" id="KW-0067">ATP-binding</keyword>
<dbReference type="Gene3D" id="3.40.1190.10">
    <property type="entry name" value="Mur-like, catalytic domain"/>
    <property type="match status" value="1"/>
</dbReference>
<dbReference type="NCBIfam" id="TIGR01499">
    <property type="entry name" value="folC"/>
    <property type="match status" value="1"/>
</dbReference>
<dbReference type="GO" id="GO:0008841">
    <property type="term" value="F:dihydrofolate synthase activity"/>
    <property type="evidence" value="ECO:0007669"/>
    <property type="project" value="UniProtKB-EC"/>
</dbReference>
<evidence type="ECO:0000256" key="22">
    <source>
        <dbReference type="PIRNR" id="PIRNR001563"/>
    </source>
</evidence>
<evidence type="ECO:0000256" key="21">
    <source>
        <dbReference type="ARBA" id="ARBA00049161"/>
    </source>
</evidence>
<dbReference type="PROSITE" id="PS01012">
    <property type="entry name" value="FOLYLPOLYGLU_SYNT_2"/>
    <property type="match status" value="1"/>
</dbReference>
<protein>
    <recommendedName>
        <fullName evidence="8">Dihydrofolate synthase/folylpolyglutamate synthase</fullName>
        <ecNumber evidence="6">6.3.2.12</ecNumber>
        <ecNumber evidence="7">6.3.2.17</ecNumber>
    </recommendedName>
    <alternativeName>
        <fullName evidence="17">Folylpoly-gamma-glutamate synthetase-dihydrofolate synthetase</fullName>
    </alternativeName>
    <alternativeName>
        <fullName evidence="15">Folylpolyglutamate synthetase</fullName>
    </alternativeName>
    <alternativeName>
        <fullName evidence="16">Tetrahydrofolylpolyglutamate synthase</fullName>
    </alternativeName>
</protein>
<evidence type="ECO:0000256" key="20">
    <source>
        <dbReference type="ARBA" id="ARBA00049035"/>
    </source>
</evidence>
<keyword evidence="13" id="KW-0460">Magnesium</keyword>
<evidence type="ECO:0000256" key="17">
    <source>
        <dbReference type="ARBA" id="ARBA00032510"/>
    </source>
</evidence>
<dbReference type="GO" id="GO:0005524">
    <property type="term" value="F:ATP binding"/>
    <property type="evidence" value="ECO:0007669"/>
    <property type="project" value="UniProtKB-KW"/>
</dbReference>
<dbReference type="Pfam" id="PF02875">
    <property type="entry name" value="Mur_ligase_C"/>
    <property type="match status" value="1"/>
</dbReference>
<dbReference type="InterPro" id="IPR013221">
    <property type="entry name" value="Mur_ligase_cen"/>
</dbReference>
<accession>A0A3M0BS16</accession>
<keyword evidence="26" id="KW-1185">Reference proteome</keyword>
<dbReference type="FunFam" id="3.40.1190.10:FF:000011">
    <property type="entry name" value="Folylpolyglutamate synthase/dihydrofolate synthase"/>
    <property type="match status" value="1"/>
</dbReference>
<dbReference type="Pfam" id="PF08245">
    <property type="entry name" value="Mur_ligase_M"/>
    <property type="match status" value="1"/>
</dbReference>
<evidence type="ECO:0000256" key="14">
    <source>
        <dbReference type="ARBA" id="ARBA00022909"/>
    </source>
</evidence>
<comment type="similarity">
    <text evidence="5 22">Belongs to the folylpolyglutamate synthase family.</text>
</comment>
<dbReference type="GO" id="GO:0005737">
    <property type="term" value="C:cytoplasm"/>
    <property type="evidence" value="ECO:0007669"/>
    <property type="project" value="TreeGrafter"/>
</dbReference>
<evidence type="ECO:0000256" key="7">
    <source>
        <dbReference type="ARBA" id="ARBA00013025"/>
    </source>
</evidence>
<dbReference type="GO" id="GO:0046656">
    <property type="term" value="P:folic acid biosynthetic process"/>
    <property type="evidence" value="ECO:0007669"/>
    <property type="project" value="UniProtKB-KW"/>
</dbReference>
<dbReference type="GO" id="GO:0046872">
    <property type="term" value="F:metal ion binding"/>
    <property type="evidence" value="ECO:0007669"/>
    <property type="project" value="UniProtKB-KW"/>
</dbReference>
<comment type="catalytic activity">
    <reaction evidence="21">
        <text>7,8-dihydropteroate + L-glutamate + ATP = 7,8-dihydrofolate + ADP + phosphate + H(+)</text>
        <dbReference type="Rhea" id="RHEA:23584"/>
        <dbReference type="ChEBI" id="CHEBI:15378"/>
        <dbReference type="ChEBI" id="CHEBI:17839"/>
        <dbReference type="ChEBI" id="CHEBI:29985"/>
        <dbReference type="ChEBI" id="CHEBI:30616"/>
        <dbReference type="ChEBI" id="CHEBI:43474"/>
        <dbReference type="ChEBI" id="CHEBI:57451"/>
        <dbReference type="ChEBI" id="CHEBI:456216"/>
        <dbReference type="EC" id="6.3.2.12"/>
    </reaction>
</comment>
<evidence type="ECO:0000259" key="23">
    <source>
        <dbReference type="Pfam" id="PF02875"/>
    </source>
</evidence>
<evidence type="ECO:0000256" key="11">
    <source>
        <dbReference type="ARBA" id="ARBA00022741"/>
    </source>
</evidence>
<evidence type="ECO:0000313" key="26">
    <source>
        <dbReference type="Proteomes" id="UP000280842"/>
    </source>
</evidence>
<feature type="domain" description="Mur ligase central" evidence="24">
    <location>
        <begin position="40"/>
        <end position="252"/>
    </location>
</feature>
<dbReference type="OrthoDB" id="9809356at2"/>
<proteinExistence type="inferred from homology"/>
<feature type="domain" description="Mur ligase C-terminal" evidence="23">
    <location>
        <begin position="281"/>
        <end position="393"/>
    </location>
</feature>
<evidence type="ECO:0000256" key="6">
    <source>
        <dbReference type="ARBA" id="ARBA00013023"/>
    </source>
</evidence>
<comment type="catalytic activity">
    <reaction evidence="20">
        <text>(6R)-5,10-methylenetetrahydrofolyl-(gamma-L-Glu)(n) + L-glutamate + ATP = (6R)-5,10-methylenetetrahydrofolyl-(gamma-L-Glu)(n+1) + ADP + phosphate + H(+)</text>
        <dbReference type="Rhea" id="RHEA:51912"/>
        <dbReference type="Rhea" id="RHEA-COMP:13257"/>
        <dbReference type="Rhea" id="RHEA-COMP:13258"/>
        <dbReference type="ChEBI" id="CHEBI:15378"/>
        <dbReference type="ChEBI" id="CHEBI:29985"/>
        <dbReference type="ChEBI" id="CHEBI:30616"/>
        <dbReference type="ChEBI" id="CHEBI:43474"/>
        <dbReference type="ChEBI" id="CHEBI:136572"/>
        <dbReference type="ChEBI" id="CHEBI:456216"/>
        <dbReference type="EC" id="6.3.2.17"/>
    </reaction>
</comment>
<evidence type="ECO:0000256" key="4">
    <source>
        <dbReference type="ARBA" id="ARBA00005150"/>
    </source>
</evidence>
<evidence type="ECO:0000256" key="18">
    <source>
        <dbReference type="ARBA" id="ARBA00047493"/>
    </source>
</evidence>
<evidence type="ECO:0000256" key="9">
    <source>
        <dbReference type="ARBA" id="ARBA00022598"/>
    </source>
</evidence>
<dbReference type="SUPFAM" id="SSF53244">
    <property type="entry name" value="MurD-like peptide ligases, peptide-binding domain"/>
    <property type="match status" value="1"/>
</dbReference>
<comment type="catalytic activity">
    <reaction evidence="19">
        <text>10-formyltetrahydrofolyl-(gamma-L-Glu)(n) + L-glutamate + ATP = 10-formyltetrahydrofolyl-(gamma-L-Glu)(n+1) + ADP + phosphate + H(+)</text>
        <dbReference type="Rhea" id="RHEA:51904"/>
        <dbReference type="Rhea" id="RHEA-COMP:13088"/>
        <dbReference type="Rhea" id="RHEA-COMP:14300"/>
        <dbReference type="ChEBI" id="CHEBI:15378"/>
        <dbReference type="ChEBI" id="CHEBI:29985"/>
        <dbReference type="ChEBI" id="CHEBI:30616"/>
        <dbReference type="ChEBI" id="CHEBI:43474"/>
        <dbReference type="ChEBI" id="CHEBI:134413"/>
        <dbReference type="ChEBI" id="CHEBI:456216"/>
        <dbReference type="EC" id="6.3.2.17"/>
    </reaction>
</comment>
<dbReference type="InterPro" id="IPR004101">
    <property type="entry name" value="Mur_ligase_C"/>
</dbReference>
<comment type="pathway">
    <text evidence="4">Cofactor biosynthesis; tetrahydrofolylpolyglutamate biosynthesis.</text>
</comment>
<evidence type="ECO:0000256" key="13">
    <source>
        <dbReference type="ARBA" id="ARBA00022842"/>
    </source>
</evidence>
<dbReference type="PIRSF" id="PIRSF001563">
    <property type="entry name" value="Folylpolyglu_synth"/>
    <property type="match status" value="1"/>
</dbReference>
<comment type="cofactor">
    <cofactor evidence="1">
        <name>Mg(2+)</name>
        <dbReference type="ChEBI" id="CHEBI:18420"/>
    </cofactor>
</comment>
<evidence type="ECO:0000256" key="19">
    <source>
        <dbReference type="ARBA" id="ARBA00047808"/>
    </source>
</evidence>
<dbReference type="Proteomes" id="UP000280842">
    <property type="component" value="Unassembled WGS sequence"/>
</dbReference>
<evidence type="ECO:0000256" key="8">
    <source>
        <dbReference type="ARBA" id="ARBA00019357"/>
    </source>
</evidence>
<dbReference type="PANTHER" id="PTHR11136">
    <property type="entry name" value="FOLYLPOLYGLUTAMATE SYNTHASE-RELATED"/>
    <property type="match status" value="1"/>
</dbReference>
<evidence type="ECO:0000259" key="24">
    <source>
        <dbReference type="Pfam" id="PF08245"/>
    </source>
</evidence>
<dbReference type="InterPro" id="IPR036565">
    <property type="entry name" value="Mur-like_cat_sf"/>
</dbReference>
<dbReference type="RefSeq" id="WP_121922405.1">
    <property type="nucleotide sequence ID" value="NZ_REFO01000010.1"/>
</dbReference>
<evidence type="ECO:0000256" key="15">
    <source>
        <dbReference type="ARBA" id="ARBA00030048"/>
    </source>
</evidence>
<keyword evidence="9 22" id="KW-0436">Ligase</keyword>
<dbReference type="AlphaFoldDB" id="A0A3M0BS16"/>
<evidence type="ECO:0000256" key="12">
    <source>
        <dbReference type="ARBA" id="ARBA00022840"/>
    </source>
</evidence>
<organism evidence="25 26">
    <name type="scientific">Hydrogenothermus marinus</name>
    <dbReference type="NCBI Taxonomy" id="133270"/>
    <lineage>
        <taxon>Bacteria</taxon>
        <taxon>Pseudomonadati</taxon>
        <taxon>Aquificota</taxon>
        <taxon>Aquificia</taxon>
        <taxon>Aquificales</taxon>
        <taxon>Hydrogenothermaceae</taxon>
        <taxon>Hydrogenothermus</taxon>
    </lineage>
</organism>
<keyword evidence="14" id="KW-0289">Folate biosynthesis</keyword>
<dbReference type="EC" id="6.3.2.12" evidence="6"/>
<evidence type="ECO:0000256" key="5">
    <source>
        <dbReference type="ARBA" id="ARBA00008276"/>
    </source>
</evidence>
<comment type="pathway">
    <text evidence="3">Cofactor biosynthesis; tetrahydrofolate biosynthesis; 7,8-dihydrofolate from 2-amino-4-hydroxy-6-hydroxymethyl-7,8-dihydropteridine diphosphate and 4-aminobenzoate: step 2/2.</text>
</comment>
<dbReference type="GO" id="GO:0004326">
    <property type="term" value="F:tetrahydrofolylpolyglutamate synthase activity"/>
    <property type="evidence" value="ECO:0007669"/>
    <property type="project" value="UniProtKB-EC"/>
</dbReference>
<evidence type="ECO:0000256" key="10">
    <source>
        <dbReference type="ARBA" id="ARBA00022723"/>
    </source>
</evidence>